<dbReference type="InterPro" id="IPR017853">
    <property type="entry name" value="GH"/>
</dbReference>
<dbReference type="EMBL" id="JAAXOP010000002">
    <property type="protein sequence ID" value="NKY49663.1"/>
    <property type="molecule type" value="Genomic_DNA"/>
</dbReference>
<organism evidence="1 2">
    <name type="scientific">Nocardia vermiculata</name>
    <dbReference type="NCBI Taxonomy" id="257274"/>
    <lineage>
        <taxon>Bacteria</taxon>
        <taxon>Bacillati</taxon>
        <taxon>Actinomycetota</taxon>
        <taxon>Actinomycetes</taxon>
        <taxon>Mycobacteriales</taxon>
        <taxon>Nocardiaceae</taxon>
        <taxon>Nocardia</taxon>
    </lineage>
</organism>
<dbReference type="Gene3D" id="3.20.20.80">
    <property type="entry name" value="Glycosidases"/>
    <property type="match status" value="1"/>
</dbReference>
<evidence type="ECO:0000313" key="2">
    <source>
        <dbReference type="Proteomes" id="UP000565711"/>
    </source>
</evidence>
<name>A0A846XRE9_9NOCA</name>
<protein>
    <submittedName>
        <fullName evidence="1">Uncharacterized protein</fullName>
    </submittedName>
</protein>
<comment type="caution">
    <text evidence="1">The sequence shown here is derived from an EMBL/GenBank/DDBJ whole genome shotgun (WGS) entry which is preliminary data.</text>
</comment>
<dbReference type="RefSeq" id="WP_067867714.1">
    <property type="nucleotide sequence ID" value="NZ_JAAXOP010000002.1"/>
</dbReference>
<dbReference type="SUPFAM" id="SSF51445">
    <property type="entry name" value="(Trans)glycosidases"/>
    <property type="match status" value="1"/>
</dbReference>
<keyword evidence="2" id="KW-1185">Reference proteome</keyword>
<dbReference type="Proteomes" id="UP000565711">
    <property type="component" value="Unassembled WGS sequence"/>
</dbReference>
<gene>
    <name evidence="1" type="ORF">HGA08_05470</name>
</gene>
<reference evidence="1 2" key="1">
    <citation type="submission" date="2020-04" db="EMBL/GenBank/DDBJ databases">
        <title>MicrobeNet Type strains.</title>
        <authorList>
            <person name="Nicholson A.C."/>
        </authorList>
    </citation>
    <scope>NUCLEOTIDE SEQUENCE [LARGE SCALE GENOMIC DNA]</scope>
    <source>
        <strain evidence="1 2">JCM 12354</strain>
    </source>
</reference>
<dbReference type="AlphaFoldDB" id="A0A846XRE9"/>
<accession>A0A846XRE9</accession>
<proteinExistence type="predicted"/>
<evidence type="ECO:0000313" key="1">
    <source>
        <dbReference type="EMBL" id="NKY49663.1"/>
    </source>
</evidence>
<sequence>MIFGIWPGVVAADLVDFRPLDCPPEDPDATLAALRELQGDAAAFYVRCYRHFGTGCTPSPGVSRTPRRPELYAGEGRLIDLVACYQSPEPDPDGFAEFVREAVRDVAAWGGGKVQVGEEPNMPAPQDGGSPGCFDAVAAGLAAAFEERERLGAEVAIGVNAAGMTDAAFWTQLADAVGAELLARLDYIGLDAFPDVFRRIPHHQLADSVTFLIEQFRSVTTESGISANVPIHITETGWPTDIDRDEQTQRTVLETVARAVLDSGAGVTAYEIFGLRDGRTDAAWAGRFGLLRDDYTPKPAFGAVRDLIAERSRRA</sequence>